<name>A0A2X0N191_9BASI</name>
<reference evidence="3" key="1">
    <citation type="submission" date="2016-10" db="EMBL/GenBank/DDBJ databases">
        <authorList>
            <person name="Jeantristanb JTB J.-T."/>
            <person name="Ricardo R."/>
        </authorList>
    </citation>
    <scope>NUCLEOTIDE SEQUENCE [LARGE SCALE GENOMIC DNA]</scope>
</reference>
<sequence length="193" mass="20639">MRYKVLSIIREQRYSCPDQSEDIAKFGCDTCKNSLDHCKARANQTVTPPATEPTPTESQTSTPDMQAAAKLDDPAAAKPAAAETAAAEPAVAKPAVAEPAAAKPPAAEPLAAETPAAEPPAAGLPLVKHLTKTTYRRPKPITKSPKPCPCHGKKGPKHAVIIPGCAETTKFTKNHHRYRGRKHRRPRPQACTC</sequence>
<evidence type="ECO:0000313" key="2">
    <source>
        <dbReference type="EMBL" id="SDA02803.1"/>
    </source>
</evidence>
<feature type="compositionally biased region" description="Low complexity" evidence="1">
    <location>
        <begin position="76"/>
        <end position="121"/>
    </location>
</feature>
<dbReference type="Proteomes" id="UP000249723">
    <property type="component" value="Unassembled WGS sequence"/>
</dbReference>
<accession>A0A2X0N191</accession>
<gene>
    <name evidence="2" type="ORF">BZ3500_MVSOF-1268-A1-R1_CHR7-1G09100</name>
</gene>
<dbReference type="OrthoDB" id="10642105at2759"/>
<organism evidence="2 3">
    <name type="scientific">Microbotryum saponariae</name>
    <dbReference type="NCBI Taxonomy" id="289078"/>
    <lineage>
        <taxon>Eukaryota</taxon>
        <taxon>Fungi</taxon>
        <taxon>Dikarya</taxon>
        <taxon>Basidiomycota</taxon>
        <taxon>Pucciniomycotina</taxon>
        <taxon>Microbotryomycetes</taxon>
        <taxon>Microbotryales</taxon>
        <taxon>Microbotryaceae</taxon>
        <taxon>Microbotryum</taxon>
    </lineage>
</organism>
<evidence type="ECO:0000256" key="1">
    <source>
        <dbReference type="SAM" id="MobiDB-lite"/>
    </source>
</evidence>
<keyword evidence="3" id="KW-1185">Reference proteome</keyword>
<feature type="region of interest" description="Disordered" evidence="1">
    <location>
        <begin position="137"/>
        <end position="156"/>
    </location>
</feature>
<feature type="region of interest" description="Disordered" evidence="1">
    <location>
        <begin position="42"/>
        <end position="123"/>
    </location>
</feature>
<protein>
    <submittedName>
        <fullName evidence="2">BZ3500_MvSof-1268-A1-R1_Chr7-1g09100 protein</fullName>
    </submittedName>
</protein>
<feature type="compositionally biased region" description="Low complexity" evidence="1">
    <location>
        <begin position="44"/>
        <end position="69"/>
    </location>
</feature>
<feature type="compositionally biased region" description="Basic residues" evidence="1">
    <location>
        <begin position="172"/>
        <end position="187"/>
    </location>
</feature>
<dbReference type="EMBL" id="FMWP01000127">
    <property type="protein sequence ID" value="SDA02803.1"/>
    <property type="molecule type" value="Genomic_DNA"/>
</dbReference>
<feature type="region of interest" description="Disordered" evidence="1">
    <location>
        <begin position="172"/>
        <end position="193"/>
    </location>
</feature>
<proteinExistence type="predicted"/>
<dbReference type="AlphaFoldDB" id="A0A2X0N191"/>
<evidence type="ECO:0000313" key="3">
    <source>
        <dbReference type="Proteomes" id="UP000249723"/>
    </source>
</evidence>